<evidence type="ECO:0000313" key="1">
    <source>
        <dbReference type="EMBL" id="GIQ87371.1"/>
    </source>
</evidence>
<evidence type="ECO:0000313" key="2">
    <source>
        <dbReference type="Proteomes" id="UP000265618"/>
    </source>
</evidence>
<comment type="caution">
    <text evidence="1">The sequence shown here is derived from an EMBL/GenBank/DDBJ whole genome shotgun (WGS) entry which is preliminary data.</text>
</comment>
<dbReference type="Proteomes" id="UP000265618">
    <property type="component" value="Unassembled WGS sequence"/>
</dbReference>
<name>A0A9K3GM32_9EUKA</name>
<sequence>MRSPSSPDNIAPPSREDEWDVAIAETVAGIERLHEAALRNGEAIKRKREALHNLEQTVIGQGVAIARWSNGVCKGGVPLSVPPNKDGVFPTNFPTTRAKLVSLTKAELRRLSRHYSIKVPAGAKKAKLLAMVQDYIGVHR</sequence>
<accession>A0A9K3GM32</accession>
<proteinExistence type="predicted"/>
<protein>
    <submittedName>
        <fullName evidence="1">Uncharacterized protein</fullName>
    </submittedName>
</protein>
<keyword evidence="2" id="KW-1185">Reference proteome</keyword>
<dbReference type="AlphaFoldDB" id="A0A9K3GM32"/>
<reference evidence="1 2" key="1">
    <citation type="journal article" date="2018" name="PLoS ONE">
        <title>The draft genome of Kipferlia bialata reveals reductive genome evolution in fornicate parasites.</title>
        <authorList>
            <person name="Tanifuji G."/>
            <person name="Takabayashi S."/>
            <person name="Kume K."/>
            <person name="Takagi M."/>
            <person name="Nakayama T."/>
            <person name="Kamikawa R."/>
            <person name="Inagaki Y."/>
            <person name="Hashimoto T."/>
        </authorList>
    </citation>
    <scope>NUCLEOTIDE SEQUENCE [LARGE SCALE GENOMIC DNA]</scope>
    <source>
        <strain evidence="1">NY0173</strain>
    </source>
</reference>
<organism evidence="1 2">
    <name type="scientific">Kipferlia bialata</name>
    <dbReference type="NCBI Taxonomy" id="797122"/>
    <lineage>
        <taxon>Eukaryota</taxon>
        <taxon>Metamonada</taxon>
        <taxon>Carpediemonas-like organisms</taxon>
        <taxon>Kipferlia</taxon>
    </lineage>
</organism>
<dbReference type="EMBL" id="BDIP01003184">
    <property type="protein sequence ID" value="GIQ87371.1"/>
    <property type="molecule type" value="Genomic_DNA"/>
</dbReference>
<gene>
    <name evidence="1" type="ORF">KIPB_009401</name>
</gene>